<dbReference type="InParanoid" id="A0A1X7TDB4"/>
<evidence type="ECO:0000256" key="1">
    <source>
        <dbReference type="SAM" id="MobiDB-lite"/>
    </source>
</evidence>
<protein>
    <submittedName>
        <fullName evidence="2">Uncharacterized protein</fullName>
    </submittedName>
</protein>
<evidence type="ECO:0000313" key="2">
    <source>
        <dbReference type="EnsemblMetazoa" id="Aqu2.1.12337_001"/>
    </source>
</evidence>
<proteinExistence type="predicted"/>
<feature type="region of interest" description="Disordered" evidence="1">
    <location>
        <begin position="19"/>
        <end position="75"/>
    </location>
</feature>
<organism evidence="2">
    <name type="scientific">Amphimedon queenslandica</name>
    <name type="common">Sponge</name>
    <dbReference type="NCBI Taxonomy" id="400682"/>
    <lineage>
        <taxon>Eukaryota</taxon>
        <taxon>Metazoa</taxon>
        <taxon>Porifera</taxon>
        <taxon>Demospongiae</taxon>
        <taxon>Heteroscleromorpha</taxon>
        <taxon>Haplosclerida</taxon>
        <taxon>Niphatidae</taxon>
        <taxon>Amphimedon</taxon>
    </lineage>
</organism>
<dbReference type="EnsemblMetazoa" id="Aqu2.1.12337_001">
    <property type="protein sequence ID" value="Aqu2.1.12337_001"/>
    <property type="gene ID" value="Aqu2.1.12337"/>
</dbReference>
<dbReference type="AlphaFoldDB" id="A0A1X7TDB4"/>
<sequence length="75" mass="8447">MDLDSLDAPMFVDVDMIKRGEEEGEGDEWFDKKIDDDDDTFTNTSSSLTDKESKLTQLASPAQLVAREQPHVARD</sequence>
<name>A0A1X7TDB4_AMPQE</name>
<reference evidence="2" key="1">
    <citation type="submission" date="2017-05" db="UniProtKB">
        <authorList>
            <consortium name="EnsemblMetazoa"/>
        </authorList>
    </citation>
    <scope>IDENTIFICATION</scope>
</reference>
<accession>A0A1X7TDB4</accession>